<evidence type="ECO:0000256" key="1">
    <source>
        <dbReference type="ARBA" id="ARBA00022475"/>
    </source>
</evidence>
<evidence type="ECO:0000256" key="3">
    <source>
        <dbReference type="ARBA" id="ARBA00023136"/>
    </source>
</evidence>
<dbReference type="RefSeq" id="WP_004427300.1">
    <property type="nucleotide sequence ID" value="NZ_ALPT02000020.1"/>
</dbReference>
<keyword evidence="4" id="KW-0564">Palmitate</keyword>
<dbReference type="AlphaFoldDB" id="A0A094YWE0"/>
<dbReference type="STRING" id="1218173.BALCAV_0207865"/>
<keyword evidence="9" id="KW-1185">Reference proteome</keyword>
<reference evidence="8 10" key="2">
    <citation type="submission" date="2014-01" db="EMBL/GenBank/DDBJ databases">
        <title>Draft genome sequencing of Bacillus alcalophilus CGMCC 1.3604.</title>
        <authorList>
            <person name="Yang J."/>
            <person name="Diao L."/>
            <person name="Yang S."/>
        </authorList>
    </citation>
    <scope>NUCLEOTIDE SEQUENCE [LARGE SCALE GENOMIC DNA]</scope>
    <source>
        <strain evidence="8 10">CGMCC 1.3604</strain>
    </source>
</reference>
<organism evidence="7 9">
    <name type="scientific">Alkalihalobacillus alcalophilus ATCC 27647 = CGMCC 1.3604</name>
    <dbReference type="NCBI Taxonomy" id="1218173"/>
    <lineage>
        <taxon>Bacteria</taxon>
        <taxon>Bacillati</taxon>
        <taxon>Bacillota</taxon>
        <taxon>Bacilli</taxon>
        <taxon>Bacillales</taxon>
        <taxon>Bacillaceae</taxon>
        <taxon>Alkalihalobacillus</taxon>
    </lineage>
</organism>
<name>A0A094YWE0_ALKAL</name>
<protein>
    <submittedName>
        <fullName evidence="7">ABC transporter substrate-binding protein</fullName>
    </submittedName>
</protein>
<reference evidence="7 9" key="1">
    <citation type="journal article" date="2014" name="Genome Announc.">
        <title>Draft Genome Sequence of Bacillus alcalophilus AV1934, a Classic Alkaliphile Isolated from Human Feces in 1934.</title>
        <authorList>
            <person name="Attie O."/>
            <person name="Jayaprakash A."/>
            <person name="Shah H."/>
            <person name="Paulsen I.T."/>
            <person name="Morino M."/>
            <person name="Takahashi Y."/>
            <person name="Narumi I."/>
            <person name="Sachidanandam R."/>
            <person name="Satoh K."/>
            <person name="Ito M."/>
            <person name="Krulwich T.A."/>
        </authorList>
    </citation>
    <scope>NUCLEOTIDE SEQUENCE [LARGE SCALE GENOMIC DNA]</scope>
    <source>
        <strain evidence="7 9">AV1934</strain>
    </source>
</reference>
<accession>A0A094YWE0</accession>
<dbReference type="OrthoDB" id="2501893at2"/>
<dbReference type="InterPro" id="IPR006059">
    <property type="entry name" value="SBP"/>
</dbReference>
<dbReference type="Proteomes" id="UP000002754">
    <property type="component" value="Unassembled WGS sequence"/>
</dbReference>
<dbReference type="PANTHER" id="PTHR43649:SF33">
    <property type="entry name" value="POLYGALACTURONAN_RHAMNOGALACTURONAN-BINDING PROTEIN YTCQ"/>
    <property type="match status" value="1"/>
</dbReference>
<keyword evidence="2" id="KW-0732">Signal</keyword>
<dbReference type="eggNOG" id="COG1653">
    <property type="taxonomic scope" value="Bacteria"/>
</dbReference>
<dbReference type="InterPro" id="IPR050490">
    <property type="entry name" value="Bact_solute-bd_prot1"/>
</dbReference>
<keyword evidence="3" id="KW-0472">Membrane</keyword>
<evidence type="ECO:0000256" key="5">
    <source>
        <dbReference type="ARBA" id="ARBA00023288"/>
    </source>
</evidence>
<evidence type="ECO:0000256" key="6">
    <source>
        <dbReference type="SAM" id="MobiDB-lite"/>
    </source>
</evidence>
<dbReference type="Proteomes" id="UP000297014">
    <property type="component" value="Unassembled WGS sequence"/>
</dbReference>
<dbReference type="EMBL" id="JALP01000165">
    <property type="protein sequence ID" value="THG90230.1"/>
    <property type="molecule type" value="Genomic_DNA"/>
</dbReference>
<proteinExistence type="predicted"/>
<dbReference type="Pfam" id="PF01547">
    <property type="entry name" value="SBP_bac_1"/>
    <property type="match status" value="1"/>
</dbReference>
<evidence type="ECO:0000313" key="10">
    <source>
        <dbReference type="Proteomes" id="UP000297014"/>
    </source>
</evidence>
<feature type="region of interest" description="Disordered" evidence="6">
    <location>
        <begin position="28"/>
        <end position="47"/>
    </location>
</feature>
<gene>
    <name evidence="8" type="ORF">AJ85_11925</name>
    <name evidence="7" type="ORF">BALCAV_0207865</name>
</gene>
<dbReference type="Gene3D" id="3.40.190.10">
    <property type="entry name" value="Periplasmic binding protein-like II"/>
    <property type="match status" value="2"/>
</dbReference>
<dbReference type="PANTHER" id="PTHR43649">
    <property type="entry name" value="ARABINOSE-BINDING PROTEIN-RELATED"/>
    <property type="match status" value="1"/>
</dbReference>
<dbReference type="SUPFAM" id="SSF53850">
    <property type="entry name" value="Periplasmic binding protein-like II"/>
    <property type="match status" value="1"/>
</dbReference>
<sequence length="528" mass="60094">MQNRFVVHLIWLFILIFLVACSSNNNTSTDSLSNDTSKNETTNEQDEPLEFSISMRTLATEYVENHPDINNDKWVHELENLTNSDIHIELIPHREYVERMTLLLASGDIPDVVQVSGGLYGPELAGAVEAGVFMPLNELLEEHGQNLLSVVPQEAWDQVTDADGIIYAIPDYLANRSRRGMAIRMDLLEQTGLDIPKTTDEYLAVLRAFKELGVENPYQGREQFKYADTFFGAFDAYPYQWEFYEGEVVPKFMAGDKILDALEFYRIMYEEGLIHPEFLTTPQPVYRSNIIAGKAGMWSMNAEEVLSWEQEIQSNIPEARVEIIPSPVGTDGKGGHYLYNSTTRAFLINNSTDVDIKRLIQFFDWQVSEEAENFFTFGLEGDTYTVSSDGNLDYTVPTDINSINEQRYRNYWLWLIRDATFTRGVLEQSDDGQKLIEIFDGILAEEGRDSIFFDPPLDTLQSNPEIRPGSDVPADLWLTGAAEIILGRKPLEYHEEIIKNWLNKGGAQVIEEATQRYNDGVGIQIPEE</sequence>
<evidence type="ECO:0000256" key="2">
    <source>
        <dbReference type="ARBA" id="ARBA00022729"/>
    </source>
</evidence>
<dbReference type="EMBL" id="ALPT02000020">
    <property type="protein sequence ID" value="KGA97827.1"/>
    <property type="molecule type" value="Genomic_DNA"/>
</dbReference>
<evidence type="ECO:0000313" key="7">
    <source>
        <dbReference type="EMBL" id="KGA97827.1"/>
    </source>
</evidence>
<evidence type="ECO:0000313" key="8">
    <source>
        <dbReference type="EMBL" id="THG90230.1"/>
    </source>
</evidence>
<keyword evidence="5" id="KW-0449">Lipoprotein</keyword>
<evidence type="ECO:0000256" key="4">
    <source>
        <dbReference type="ARBA" id="ARBA00023139"/>
    </source>
</evidence>
<keyword evidence="1" id="KW-1003">Cell membrane</keyword>
<evidence type="ECO:0000313" key="9">
    <source>
        <dbReference type="Proteomes" id="UP000002754"/>
    </source>
</evidence>
<dbReference type="PROSITE" id="PS51257">
    <property type="entry name" value="PROKAR_LIPOPROTEIN"/>
    <property type="match status" value="1"/>
</dbReference>
<comment type="caution">
    <text evidence="7">The sequence shown here is derived from an EMBL/GenBank/DDBJ whole genome shotgun (WGS) entry which is preliminary data.</text>
</comment>